<organism evidence="11 12">
    <name type="scientific">Hypsizygus marmoreus</name>
    <name type="common">White beech mushroom</name>
    <name type="synonym">Agaricus marmoreus</name>
    <dbReference type="NCBI Taxonomy" id="39966"/>
    <lineage>
        <taxon>Eukaryota</taxon>
        <taxon>Fungi</taxon>
        <taxon>Dikarya</taxon>
        <taxon>Basidiomycota</taxon>
        <taxon>Agaricomycotina</taxon>
        <taxon>Agaricomycetes</taxon>
        <taxon>Agaricomycetidae</taxon>
        <taxon>Agaricales</taxon>
        <taxon>Tricholomatineae</taxon>
        <taxon>Lyophyllaceae</taxon>
        <taxon>Hypsizygus</taxon>
    </lineage>
</organism>
<dbReference type="PANTHER" id="PTHR11177">
    <property type="entry name" value="CHITINASE"/>
    <property type="match status" value="1"/>
</dbReference>
<dbReference type="SUPFAM" id="SSF54556">
    <property type="entry name" value="Chitinase insertion domain"/>
    <property type="match status" value="1"/>
</dbReference>
<dbReference type="GO" id="GO:0005576">
    <property type="term" value="C:extracellular region"/>
    <property type="evidence" value="ECO:0007669"/>
    <property type="project" value="TreeGrafter"/>
</dbReference>
<comment type="caution">
    <text evidence="11">The sequence shown here is derived from an EMBL/GenBank/DDBJ whole genome shotgun (WGS) entry which is preliminary data.</text>
</comment>
<dbReference type="PANTHER" id="PTHR11177:SF392">
    <property type="entry name" value="HAP41P"/>
    <property type="match status" value="1"/>
</dbReference>
<dbReference type="InParanoid" id="A0A369JSQ6"/>
<reference evidence="11" key="1">
    <citation type="submission" date="2018-04" db="EMBL/GenBank/DDBJ databases">
        <title>Whole genome sequencing of Hypsizygus marmoreus.</title>
        <authorList>
            <person name="Choi I.-G."/>
            <person name="Min B."/>
            <person name="Kim J.-G."/>
            <person name="Kim S."/>
            <person name="Oh Y.-L."/>
            <person name="Kong W.-S."/>
            <person name="Park H."/>
            <person name="Jeong J."/>
            <person name="Song E.-S."/>
        </authorList>
    </citation>
    <scope>NUCLEOTIDE SEQUENCE [LARGE SCALE GENOMIC DNA]</scope>
    <source>
        <strain evidence="11">51987-8</strain>
    </source>
</reference>
<dbReference type="PROSITE" id="PS01095">
    <property type="entry name" value="GH18_1"/>
    <property type="match status" value="1"/>
</dbReference>
<feature type="chain" id="PRO_5017033880" evidence="9">
    <location>
        <begin position="20"/>
        <end position="470"/>
    </location>
</feature>
<dbReference type="SUPFAM" id="SSF51445">
    <property type="entry name" value="(Trans)glycosidases"/>
    <property type="match status" value="1"/>
</dbReference>
<dbReference type="InterPro" id="IPR050314">
    <property type="entry name" value="Glycosyl_Hydrlase_18"/>
</dbReference>
<feature type="signal peptide" evidence="9">
    <location>
        <begin position="1"/>
        <end position="19"/>
    </location>
</feature>
<evidence type="ECO:0000256" key="4">
    <source>
        <dbReference type="ARBA" id="ARBA00023277"/>
    </source>
</evidence>
<keyword evidence="6" id="KW-0624">Polysaccharide degradation</keyword>
<evidence type="ECO:0000313" key="12">
    <source>
        <dbReference type="Proteomes" id="UP000076154"/>
    </source>
</evidence>
<dbReference type="GO" id="GO:0000272">
    <property type="term" value="P:polysaccharide catabolic process"/>
    <property type="evidence" value="ECO:0007669"/>
    <property type="project" value="UniProtKB-KW"/>
</dbReference>
<dbReference type="InterPro" id="IPR029070">
    <property type="entry name" value="Chitinase_insertion_sf"/>
</dbReference>
<dbReference type="Pfam" id="PF00704">
    <property type="entry name" value="Glyco_hydro_18"/>
    <property type="match status" value="1"/>
</dbReference>
<dbReference type="GO" id="GO:0008061">
    <property type="term" value="F:chitin binding"/>
    <property type="evidence" value="ECO:0007669"/>
    <property type="project" value="InterPro"/>
</dbReference>
<keyword evidence="9" id="KW-0732">Signal</keyword>
<dbReference type="InterPro" id="IPR011583">
    <property type="entry name" value="Chitinase_II/V-like_cat"/>
</dbReference>
<name>A0A369JSQ6_HYPMA</name>
<evidence type="ECO:0000256" key="7">
    <source>
        <dbReference type="RuleBase" id="RU000489"/>
    </source>
</evidence>
<comment type="catalytic activity">
    <reaction evidence="1">
        <text>Random endo-hydrolysis of N-acetyl-beta-D-glucosaminide (1-&gt;4)-beta-linkages in chitin and chitodextrins.</text>
        <dbReference type="EC" id="3.2.1.14"/>
    </reaction>
</comment>
<keyword evidence="2 7" id="KW-0378">Hydrolase</keyword>
<dbReference type="GO" id="GO:0006032">
    <property type="term" value="P:chitin catabolic process"/>
    <property type="evidence" value="ECO:0007669"/>
    <property type="project" value="UniProtKB-KW"/>
</dbReference>
<dbReference type="EMBL" id="LUEZ02000041">
    <property type="protein sequence ID" value="RDB25319.1"/>
    <property type="molecule type" value="Genomic_DNA"/>
</dbReference>
<dbReference type="STRING" id="39966.A0A369JSQ6"/>
<dbReference type="SMART" id="SM00636">
    <property type="entry name" value="Glyco_18"/>
    <property type="match status" value="1"/>
</dbReference>
<keyword evidence="4" id="KW-0119">Carbohydrate metabolism</keyword>
<dbReference type="PROSITE" id="PS51910">
    <property type="entry name" value="GH18_2"/>
    <property type="match status" value="1"/>
</dbReference>
<comment type="similarity">
    <text evidence="8">Belongs to the glycosyl hydrolase 18 family.</text>
</comment>
<keyword evidence="3" id="KW-0146">Chitin degradation</keyword>
<feature type="domain" description="GH18" evidence="10">
    <location>
        <begin position="34"/>
        <end position="418"/>
    </location>
</feature>
<evidence type="ECO:0000256" key="1">
    <source>
        <dbReference type="ARBA" id="ARBA00000822"/>
    </source>
</evidence>
<dbReference type="InterPro" id="IPR001579">
    <property type="entry name" value="Glyco_hydro_18_chit_AS"/>
</dbReference>
<evidence type="ECO:0000256" key="5">
    <source>
        <dbReference type="ARBA" id="ARBA00023295"/>
    </source>
</evidence>
<dbReference type="InterPro" id="IPR017853">
    <property type="entry name" value="GH"/>
</dbReference>
<evidence type="ECO:0000259" key="10">
    <source>
        <dbReference type="PROSITE" id="PS51910"/>
    </source>
</evidence>
<proteinExistence type="inferred from homology"/>
<dbReference type="Gene3D" id="3.10.50.10">
    <property type="match status" value="1"/>
</dbReference>
<evidence type="ECO:0000256" key="8">
    <source>
        <dbReference type="RuleBase" id="RU004453"/>
    </source>
</evidence>
<sequence length="470" mass="49921">MSTMFRFTSLLIYASVVVAGLDSQPVDSSSLGSRVATAWYAGWHVTDHPLSAVSWSKYTILNYAFALTTPDPSVISVVDSDQILLPQFVAAAHKHNVQASLSIGGWTGSRWFSANVGSAPNRTAFVKSVAALVKKYKLDGIDFDWEYPGIQGIGCNLVNSSDTANFLLFLQELRTTVGSKLTISAATDVTPFVDSSGAQSADVSEFGKVLDYIIMMNYDIKSTPATGAGPNAPLDDSCAPVGSQHGSATSGVSAWTKAGMPSNQIVLGVPAYGRSYRVAESAAFSNGASPPLASYPTYDLSNKPSGDRWNGEGGLDVCGVYQDPGGTYAFRNLVDAGFLNTDGSVQSGISYRYDNCSETPFVYDPKTNILVTFDNVQSFAAKGSYIKSAGLKGFAVWEAAGDLNNLLVNAILNGTVNGTSRTIKESPQPSSTTSSSSSAAHIYPWNSLHTLSTTLEVLMLFSLFCRSIPF</sequence>
<gene>
    <name evidence="11" type="primary">chiA1_1</name>
    <name evidence="11" type="ORF">Hypma_007930</name>
</gene>
<dbReference type="Proteomes" id="UP000076154">
    <property type="component" value="Unassembled WGS sequence"/>
</dbReference>
<evidence type="ECO:0000256" key="9">
    <source>
        <dbReference type="SAM" id="SignalP"/>
    </source>
</evidence>
<evidence type="ECO:0000313" key="11">
    <source>
        <dbReference type="EMBL" id="RDB25319.1"/>
    </source>
</evidence>
<accession>A0A369JSQ6</accession>
<dbReference type="OrthoDB" id="73875at2759"/>
<dbReference type="AlphaFoldDB" id="A0A369JSQ6"/>
<evidence type="ECO:0000256" key="3">
    <source>
        <dbReference type="ARBA" id="ARBA00023024"/>
    </source>
</evidence>
<keyword evidence="12" id="KW-1185">Reference proteome</keyword>
<protein>
    <submittedName>
        <fullName evidence="11">Chitinase A1</fullName>
    </submittedName>
</protein>
<dbReference type="Gene3D" id="3.20.20.80">
    <property type="entry name" value="Glycosidases"/>
    <property type="match status" value="1"/>
</dbReference>
<dbReference type="InterPro" id="IPR001223">
    <property type="entry name" value="Glyco_hydro18_cat"/>
</dbReference>
<evidence type="ECO:0000256" key="6">
    <source>
        <dbReference type="ARBA" id="ARBA00023326"/>
    </source>
</evidence>
<evidence type="ECO:0000256" key="2">
    <source>
        <dbReference type="ARBA" id="ARBA00022801"/>
    </source>
</evidence>
<dbReference type="GO" id="GO:0008843">
    <property type="term" value="F:endochitinase activity"/>
    <property type="evidence" value="ECO:0007669"/>
    <property type="project" value="UniProtKB-EC"/>
</dbReference>
<keyword evidence="5 7" id="KW-0326">Glycosidase</keyword>